<keyword evidence="2" id="KW-0503">Monooxygenase</keyword>
<comment type="caution">
    <text evidence="2">The sequence shown here is derived from an EMBL/GenBank/DDBJ whole genome shotgun (WGS) entry which is preliminary data.</text>
</comment>
<dbReference type="EMBL" id="JTDL01000141">
    <property type="protein sequence ID" value="KHL01483.1"/>
    <property type="molecule type" value="Genomic_DNA"/>
</dbReference>
<organism evidence="2 3">
    <name type="scientific">Sinomonas humi</name>
    <dbReference type="NCBI Taxonomy" id="1338436"/>
    <lineage>
        <taxon>Bacteria</taxon>
        <taxon>Bacillati</taxon>
        <taxon>Actinomycetota</taxon>
        <taxon>Actinomycetes</taxon>
        <taxon>Micrococcales</taxon>
        <taxon>Micrococcaceae</taxon>
        <taxon>Sinomonas</taxon>
    </lineage>
</organism>
<gene>
    <name evidence="2" type="ORF">LK10_16720</name>
</gene>
<dbReference type="SUPFAM" id="SSF54909">
    <property type="entry name" value="Dimeric alpha+beta barrel"/>
    <property type="match status" value="1"/>
</dbReference>
<dbReference type="GO" id="GO:0004497">
    <property type="term" value="F:monooxygenase activity"/>
    <property type="evidence" value="ECO:0007669"/>
    <property type="project" value="UniProtKB-KW"/>
</dbReference>
<name>A0A0B2AHV8_9MICC</name>
<evidence type="ECO:0000313" key="3">
    <source>
        <dbReference type="Proteomes" id="UP000030982"/>
    </source>
</evidence>
<dbReference type="PANTHER" id="PTHR33336">
    <property type="entry name" value="QUINOL MONOOXYGENASE YGIN-RELATED"/>
    <property type="match status" value="1"/>
</dbReference>
<dbReference type="Proteomes" id="UP000030982">
    <property type="component" value="Unassembled WGS sequence"/>
</dbReference>
<dbReference type="STRING" id="1338436.LK10_16720"/>
<evidence type="ECO:0000313" key="2">
    <source>
        <dbReference type="EMBL" id="KHL01483.1"/>
    </source>
</evidence>
<proteinExistence type="predicted"/>
<feature type="domain" description="ABM" evidence="1">
    <location>
        <begin position="3"/>
        <end position="90"/>
    </location>
</feature>
<dbReference type="RefSeq" id="WP_043125978.1">
    <property type="nucleotide sequence ID" value="NZ_JTDL01000141.1"/>
</dbReference>
<dbReference type="AlphaFoldDB" id="A0A0B2AHV8"/>
<dbReference type="PROSITE" id="PS51725">
    <property type="entry name" value="ABM"/>
    <property type="match status" value="1"/>
</dbReference>
<accession>A0A0B2AHV8</accession>
<dbReference type="Gene3D" id="3.30.70.100">
    <property type="match status" value="1"/>
</dbReference>
<sequence length="103" mass="10892">MPVVVTAIFHPVEGKKDQLIEALQETMPAVHEEEGCLLYAIHDAQDGTVTMIEKWSSAEALDAHSKGSAVEALGKAVGPFISQPTTVTTMTPIAAGHAERGLL</sequence>
<protein>
    <submittedName>
        <fullName evidence="2">Antibiotic biosynthesis monooxygenase</fullName>
    </submittedName>
</protein>
<dbReference type="PANTHER" id="PTHR33336:SF3">
    <property type="entry name" value="ABM DOMAIN-CONTAINING PROTEIN"/>
    <property type="match status" value="1"/>
</dbReference>
<dbReference type="InterPro" id="IPR050744">
    <property type="entry name" value="AI-2_Isomerase_LsrG"/>
</dbReference>
<dbReference type="Pfam" id="PF03992">
    <property type="entry name" value="ABM"/>
    <property type="match status" value="1"/>
</dbReference>
<dbReference type="InterPro" id="IPR011008">
    <property type="entry name" value="Dimeric_a/b-barrel"/>
</dbReference>
<dbReference type="OrthoDB" id="5241825at2"/>
<reference evidence="2 3" key="1">
    <citation type="submission" date="2014-09" db="EMBL/GenBank/DDBJ databases">
        <title>Genome sequence of Sinomonas sp. MUSC 117.</title>
        <authorList>
            <person name="Lee L.-H."/>
        </authorList>
    </citation>
    <scope>NUCLEOTIDE SEQUENCE [LARGE SCALE GENOMIC DNA]</scope>
    <source>
        <strain evidence="2 3">MUSC 117</strain>
    </source>
</reference>
<dbReference type="InterPro" id="IPR007138">
    <property type="entry name" value="ABM_dom"/>
</dbReference>
<keyword evidence="2" id="KW-0560">Oxidoreductase</keyword>
<keyword evidence="3" id="KW-1185">Reference proteome</keyword>
<evidence type="ECO:0000259" key="1">
    <source>
        <dbReference type="PROSITE" id="PS51725"/>
    </source>
</evidence>